<dbReference type="EMBL" id="VUNR01000001">
    <property type="protein sequence ID" value="MSU07491.1"/>
    <property type="molecule type" value="Genomic_DNA"/>
</dbReference>
<dbReference type="GO" id="GO:0009279">
    <property type="term" value="C:cell outer membrane"/>
    <property type="evidence" value="ECO:0007669"/>
    <property type="project" value="UniProtKB-SubCell"/>
</dbReference>
<keyword evidence="4 10" id="KW-0812">Transmembrane</keyword>
<comment type="subcellular location">
    <subcellularLocation>
        <location evidence="1 10">Cell outer membrane</location>
        <topology evidence="1 10">Multi-pass membrane protein</topology>
    </subcellularLocation>
</comment>
<feature type="transmembrane region" description="Helical" evidence="12">
    <location>
        <begin position="24"/>
        <end position="43"/>
    </location>
</feature>
<keyword evidence="2 10" id="KW-0813">Transport</keyword>
<proteinExistence type="inferred from homology"/>
<dbReference type="Gene3D" id="2.40.170.20">
    <property type="entry name" value="TonB-dependent receptor, beta-barrel domain"/>
    <property type="match status" value="1"/>
</dbReference>
<evidence type="ECO:0000256" key="12">
    <source>
        <dbReference type="SAM" id="Phobius"/>
    </source>
</evidence>
<keyword evidence="8 15" id="KW-0675">Receptor</keyword>
<feature type="transmembrane region" description="Helical" evidence="12">
    <location>
        <begin position="79"/>
        <end position="100"/>
    </location>
</feature>
<evidence type="ECO:0000256" key="9">
    <source>
        <dbReference type="ARBA" id="ARBA00023237"/>
    </source>
</evidence>
<keyword evidence="7 10" id="KW-0472">Membrane</keyword>
<dbReference type="AlphaFoldDB" id="A0A6I2UE93"/>
<evidence type="ECO:0000313" key="16">
    <source>
        <dbReference type="Proteomes" id="UP000433181"/>
    </source>
</evidence>
<evidence type="ECO:0000259" key="14">
    <source>
        <dbReference type="Pfam" id="PF07715"/>
    </source>
</evidence>
<evidence type="ECO:0000256" key="8">
    <source>
        <dbReference type="ARBA" id="ARBA00023170"/>
    </source>
</evidence>
<evidence type="ECO:0000256" key="11">
    <source>
        <dbReference type="RuleBase" id="RU003357"/>
    </source>
</evidence>
<organism evidence="15 16">
    <name type="scientific">Anaerovibrio slackiae</name>
    <dbReference type="NCBI Taxonomy" id="2652309"/>
    <lineage>
        <taxon>Bacteria</taxon>
        <taxon>Bacillati</taxon>
        <taxon>Bacillota</taxon>
        <taxon>Negativicutes</taxon>
        <taxon>Selenomonadales</taxon>
        <taxon>Selenomonadaceae</taxon>
        <taxon>Anaerovibrio</taxon>
    </lineage>
</organism>
<keyword evidence="3 10" id="KW-1134">Transmembrane beta strand</keyword>
<keyword evidence="12" id="KW-1133">Transmembrane helix</keyword>
<evidence type="ECO:0000256" key="6">
    <source>
        <dbReference type="ARBA" id="ARBA00023077"/>
    </source>
</evidence>
<comment type="caution">
    <text evidence="15">The sequence shown here is derived from an EMBL/GenBank/DDBJ whole genome shotgun (WGS) entry which is preliminary data.</text>
</comment>
<dbReference type="PROSITE" id="PS52016">
    <property type="entry name" value="TONB_DEPENDENT_REC_3"/>
    <property type="match status" value="1"/>
</dbReference>
<evidence type="ECO:0000256" key="3">
    <source>
        <dbReference type="ARBA" id="ARBA00022452"/>
    </source>
</evidence>
<evidence type="ECO:0000259" key="13">
    <source>
        <dbReference type="Pfam" id="PF00593"/>
    </source>
</evidence>
<evidence type="ECO:0000256" key="4">
    <source>
        <dbReference type="ARBA" id="ARBA00022692"/>
    </source>
</evidence>
<keyword evidence="16" id="KW-1185">Reference proteome</keyword>
<dbReference type="InterPro" id="IPR000531">
    <property type="entry name" value="Beta-barrel_TonB"/>
</dbReference>
<dbReference type="GO" id="GO:0044718">
    <property type="term" value="P:siderophore transmembrane transport"/>
    <property type="evidence" value="ECO:0007669"/>
    <property type="project" value="TreeGrafter"/>
</dbReference>
<evidence type="ECO:0000256" key="2">
    <source>
        <dbReference type="ARBA" id="ARBA00022448"/>
    </source>
</evidence>
<gene>
    <name evidence="15" type="ORF">FYJ84_00565</name>
</gene>
<dbReference type="PANTHER" id="PTHR30069:SF29">
    <property type="entry name" value="HEMOGLOBIN AND HEMOGLOBIN-HAPTOGLOBIN-BINDING PROTEIN 1-RELATED"/>
    <property type="match status" value="1"/>
</dbReference>
<dbReference type="Proteomes" id="UP000433181">
    <property type="component" value="Unassembled WGS sequence"/>
</dbReference>
<dbReference type="Pfam" id="PF00593">
    <property type="entry name" value="TonB_dep_Rec_b-barrel"/>
    <property type="match status" value="1"/>
</dbReference>
<dbReference type="InterPro" id="IPR012910">
    <property type="entry name" value="Plug_dom"/>
</dbReference>
<evidence type="ECO:0000256" key="5">
    <source>
        <dbReference type="ARBA" id="ARBA00022729"/>
    </source>
</evidence>
<protein>
    <submittedName>
        <fullName evidence="15">TonB-dependent receptor</fullName>
    </submittedName>
</protein>
<keyword evidence="9 10" id="KW-0998">Cell outer membrane</keyword>
<evidence type="ECO:0000256" key="1">
    <source>
        <dbReference type="ARBA" id="ARBA00004571"/>
    </source>
</evidence>
<dbReference type="SUPFAM" id="SSF56935">
    <property type="entry name" value="Porins"/>
    <property type="match status" value="1"/>
</dbReference>
<keyword evidence="6 11" id="KW-0798">TonB box</keyword>
<keyword evidence="5" id="KW-0732">Signal</keyword>
<evidence type="ECO:0000313" key="15">
    <source>
        <dbReference type="EMBL" id="MSU07491.1"/>
    </source>
</evidence>
<dbReference type="Gene3D" id="2.170.130.10">
    <property type="entry name" value="TonB-dependent receptor, plug domain"/>
    <property type="match status" value="1"/>
</dbReference>
<name>A0A6I2UE93_9FIRM</name>
<dbReference type="CDD" id="cd01347">
    <property type="entry name" value="ligand_gated_channel"/>
    <property type="match status" value="1"/>
</dbReference>
<accession>A0A6I2UE93</accession>
<dbReference type="InterPro" id="IPR039426">
    <property type="entry name" value="TonB-dep_rcpt-like"/>
</dbReference>
<dbReference type="PANTHER" id="PTHR30069">
    <property type="entry name" value="TONB-DEPENDENT OUTER MEMBRANE RECEPTOR"/>
    <property type="match status" value="1"/>
</dbReference>
<evidence type="ECO:0000256" key="7">
    <source>
        <dbReference type="ARBA" id="ARBA00023136"/>
    </source>
</evidence>
<comment type="similarity">
    <text evidence="10 11">Belongs to the TonB-dependent receptor family.</text>
</comment>
<feature type="domain" description="TonB-dependent receptor-like beta-barrel" evidence="13">
    <location>
        <begin position="291"/>
        <end position="679"/>
    </location>
</feature>
<reference evidence="15 16" key="1">
    <citation type="submission" date="2019-08" db="EMBL/GenBank/DDBJ databases">
        <title>In-depth cultivation of the pig gut microbiome towards novel bacterial diversity and tailored functional studies.</title>
        <authorList>
            <person name="Wylensek D."/>
            <person name="Hitch T.C.A."/>
            <person name="Clavel T."/>
        </authorList>
    </citation>
    <scope>NUCLEOTIDE SEQUENCE [LARGE SCALE GENOMIC DNA]</scope>
    <source>
        <strain evidence="15 16">WCA-693-APC-5D-A</strain>
    </source>
</reference>
<dbReference type="InterPro" id="IPR036942">
    <property type="entry name" value="Beta-barrel_TonB_sf"/>
</dbReference>
<feature type="domain" description="TonB-dependent receptor plug" evidence="14">
    <location>
        <begin position="131"/>
        <end position="239"/>
    </location>
</feature>
<dbReference type="InterPro" id="IPR037066">
    <property type="entry name" value="Plug_dom_sf"/>
</dbReference>
<evidence type="ECO:0000256" key="10">
    <source>
        <dbReference type="PROSITE-ProRule" id="PRU01360"/>
    </source>
</evidence>
<dbReference type="GO" id="GO:0015344">
    <property type="term" value="F:siderophore uptake transmembrane transporter activity"/>
    <property type="evidence" value="ECO:0007669"/>
    <property type="project" value="TreeGrafter"/>
</dbReference>
<sequence>MPHPRAMGRRLTIIGESFFLWRDSFFVCLCADLMLCILLHYFTRRYLLVKAFRACGRLIFLSGKGRDYMKKMRKWEKKLTMQVMAALLAGAAMGTTAFAAEAENSNAADTAVDVYELEDTVVTAERMPTKKLETPANTAVITAKEIEDNHYQSVDEAIGHVNGVSIVRMAGGLRSYVRINGDERVVLLVDGQKLNDAQGGFGRASVDLNMIPSMDNIQRIEVVKGGGSALYGSDAVGGVINIITKNAVKNETKVDINIGSWGSHNYAISTQGKENDFSWFITGGLQKRGHFDYKFDGNSPTMANSDYNNNSFSMKLKNRLSDSDSLALSYAHRSVDDGQYECYGSFSQPNYYGLRLRENFNNYNLTWNFNEDTDVPGYVRFFYNYKWIDQSGSFSNRTMGLDAQYGWLLNDYNTLITGVEWHQSNSENATNGYYGKKLNNKSVFLQDTWKFADKWTLVPGIRMDNHSMFGTHWSPKIAINYLADADTQVYASWGRVFKAPTADDLYYNSYGYVGNPNLKPETGYTATVGMNHNFDEKTSMGISFFYSRLKDAIQWMNLPSGTIWEATNVDEEKHRGMELSFKQELSPMWSYDLGYSYIKREKTFRGSPMAVDSGNLQPNGYRIGVHYHSGAWKANLLGTIGSGLDAQYYNNNSSYNIWDFNLSYDIKKNITTYFKVNNLTNQEHFEQKGSLASAWGPASYYPCAGRFYQVGLTCTF</sequence>
<dbReference type="Pfam" id="PF07715">
    <property type="entry name" value="Plug"/>
    <property type="match status" value="1"/>
</dbReference>